<dbReference type="GO" id="GO:0005524">
    <property type="term" value="F:ATP binding"/>
    <property type="evidence" value="ECO:0007669"/>
    <property type="project" value="UniProtKB-KW"/>
</dbReference>
<dbReference type="KEGG" id="ima:PO878_01135"/>
<dbReference type="RefSeq" id="WP_272736844.1">
    <property type="nucleotide sequence ID" value="NZ_CP116942.1"/>
</dbReference>
<dbReference type="Proteomes" id="UP001216390">
    <property type="component" value="Chromosome"/>
</dbReference>
<dbReference type="Pfam" id="PF13581">
    <property type="entry name" value="HATPase_c_2"/>
    <property type="match status" value="1"/>
</dbReference>
<reference evidence="2" key="1">
    <citation type="submission" date="2023-01" db="EMBL/GenBank/DDBJ databases">
        <title>The diversity of Class Acidimicrobiia in South China Sea sediment environments and the proposal of Iamia marina sp. nov., a novel species of the genus Iamia.</title>
        <authorList>
            <person name="He Y."/>
            <person name="Tian X."/>
        </authorList>
    </citation>
    <scope>NUCLEOTIDE SEQUENCE</scope>
    <source>
        <strain evidence="2">DSM 19957</strain>
    </source>
</reference>
<evidence type="ECO:0000259" key="1">
    <source>
        <dbReference type="Pfam" id="PF13581"/>
    </source>
</evidence>
<keyword evidence="3" id="KW-1185">Reference proteome</keyword>
<dbReference type="AlphaFoldDB" id="A0AAE9YEW9"/>
<dbReference type="Gene3D" id="3.30.565.10">
    <property type="entry name" value="Histidine kinase-like ATPase, C-terminal domain"/>
    <property type="match status" value="1"/>
</dbReference>
<organism evidence="2 3">
    <name type="scientific">Iamia majanohamensis</name>
    <dbReference type="NCBI Taxonomy" id="467976"/>
    <lineage>
        <taxon>Bacteria</taxon>
        <taxon>Bacillati</taxon>
        <taxon>Actinomycetota</taxon>
        <taxon>Acidimicrobiia</taxon>
        <taxon>Acidimicrobiales</taxon>
        <taxon>Iamiaceae</taxon>
        <taxon>Iamia</taxon>
    </lineage>
</organism>
<name>A0AAE9YEW9_9ACTN</name>
<evidence type="ECO:0000313" key="2">
    <source>
        <dbReference type="EMBL" id="WCO67322.1"/>
    </source>
</evidence>
<proteinExistence type="predicted"/>
<sequence>MSDQPSDEITLTLPAAPEFVRIARLTGAGLATRAGMGYDEVEDLRIAVGEACSLLIGSGQRPGTLTLTFTLAADAISVEIVGTLEGAPPTDEDTELSDQILAAVVDDHRVDAPADRVWVTKRHDTDPTPA</sequence>
<dbReference type="InterPro" id="IPR003594">
    <property type="entry name" value="HATPase_dom"/>
</dbReference>
<dbReference type="EMBL" id="CP116942">
    <property type="protein sequence ID" value="WCO67322.1"/>
    <property type="molecule type" value="Genomic_DNA"/>
</dbReference>
<keyword evidence="2" id="KW-0067">ATP-binding</keyword>
<feature type="domain" description="Histidine kinase/HSP90-like ATPase" evidence="1">
    <location>
        <begin position="13"/>
        <end position="91"/>
    </location>
</feature>
<dbReference type="InterPro" id="IPR036890">
    <property type="entry name" value="HATPase_C_sf"/>
</dbReference>
<gene>
    <name evidence="2" type="ORF">PO878_01135</name>
</gene>
<keyword evidence="2" id="KW-0547">Nucleotide-binding</keyword>
<evidence type="ECO:0000313" key="3">
    <source>
        <dbReference type="Proteomes" id="UP001216390"/>
    </source>
</evidence>
<protein>
    <submittedName>
        <fullName evidence="2">ATP-binding protein</fullName>
    </submittedName>
</protein>
<accession>A0AAE9YEW9</accession>